<evidence type="ECO:0000256" key="6">
    <source>
        <dbReference type="SAM" id="Phobius"/>
    </source>
</evidence>
<keyword evidence="4 6" id="KW-1133">Transmembrane helix</keyword>
<dbReference type="PANTHER" id="PTHR42709:SF6">
    <property type="entry name" value="UNDECAPRENYL PHOSPHATE TRANSPORTER A"/>
    <property type="match status" value="1"/>
</dbReference>
<protein>
    <submittedName>
        <fullName evidence="8">VTT domain-containing protein</fullName>
    </submittedName>
</protein>
<feature type="transmembrane region" description="Helical" evidence="6">
    <location>
        <begin position="56"/>
        <end position="77"/>
    </location>
</feature>
<dbReference type="InterPro" id="IPR032816">
    <property type="entry name" value="VTT_dom"/>
</dbReference>
<comment type="caution">
    <text evidence="8">The sequence shown here is derived from an EMBL/GenBank/DDBJ whole genome shotgun (WGS) entry which is preliminary data.</text>
</comment>
<keyword evidence="9" id="KW-1185">Reference proteome</keyword>
<keyword evidence="3 6" id="KW-0812">Transmembrane</keyword>
<reference evidence="8" key="2">
    <citation type="submission" date="2022-02" db="EMBL/GenBank/DDBJ databases">
        <authorList>
            <person name="Elcheninov A.G."/>
            <person name="Sorokin D.Y."/>
            <person name="Kublanov I.V."/>
        </authorList>
    </citation>
    <scope>NUCLEOTIDE SEQUENCE</scope>
    <source>
        <strain evidence="8">AArc-St2</strain>
    </source>
</reference>
<evidence type="ECO:0000313" key="9">
    <source>
        <dbReference type="Proteomes" id="UP001203207"/>
    </source>
</evidence>
<sequence length="169" mass="18282">MFDPLIDGAFSLLLAVGLPALFLLFVCKGAIIGKPLPTSVFLPGYILAVSTDRRHIVVSITVASVGYVCGQLVIYLLSRQRGFEAIDALPYSNPTEKQLAQADYWFETYSGAGIFITNLVPYLGSFICIPAGMASYPIGRLLFWALTSTVLNYVIIVGLTVGSYTLVFA</sequence>
<organism evidence="8 9">
    <name type="scientific">Natronocalculus amylovorans</name>
    <dbReference type="NCBI Taxonomy" id="2917812"/>
    <lineage>
        <taxon>Archaea</taxon>
        <taxon>Methanobacteriati</taxon>
        <taxon>Methanobacteriota</taxon>
        <taxon>Stenosarchaea group</taxon>
        <taxon>Halobacteria</taxon>
        <taxon>Halobacteriales</taxon>
        <taxon>Haloferacaceae</taxon>
        <taxon>Natronocalculus</taxon>
    </lineage>
</organism>
<reference evidence="8" key="1">
    <citation type="journal article" date="2022" name="Syst. Appl. Microbiol.">
        <title>Natronocalculus amylovorans gen. nov., sp. nov., and Natranaeroarchaeum aerophilus sp. nov., dominant culturable amylolytic natronoarchaea from hypersaline soda lakes in southwestern Siberia.</title>
        <authorList>
            <person name="Sorokin D.Y."/>
            <person name="Elcheninov A.G."/>
            <person name="Khizhniak T.V."/>
            <person name="Koenen M."/>
            <person name="Bale N.J."/>
            <person name="Damste J.S.S."/>
            <person name="Kublanov I.V."/>
        </authorList>
    </citation>
    <scope>NUCLEOTIDE SEQUENCE</scope>
    <source>
        <strain evidence="8">AArc-St2</strain>
    </source>
</reference>
<dbReference type="GO" id="GO:0005886">
    <property type="term" value="C:plasma membrane"/>
    <property type="evidence" value="ECO:0007669"/>
    <property type="project" value="UniProtKB-SubCell"/>
</dbReference>
<evidence type="ECO:0000259" key="7">
    <source>
        <dbReference type="Pfam" id="PF09335"/>
    </source>
</evidence>
<evidence type="ECO:0000313" key="8">
    <source>
        <dbReference type="EMBL" id="MCL9815950.1"/>
    </source>
</evidence>
<dbReference type="EMBL" id="JAKRVX010000001">
    <property type="protein sequence ID" value="MCL9815950.1"/>
    <property type="molecule type" value="Genomic_DNA"/>
</dbReference>
<dbReference type="PANTHER" id="PTHR42709">
    <property type="entry name" value="ALKALINE PHOSPHATASE LIKE PROTEIN"/>
    <property type="match status" value="1"/>
</dbReference>
<feature type="transmembrane region" description="Helical" evidence="6">
    <location>
        <begin position="6"/>
        <end position="27"/>
    </location>
</feature>
<evidence type="ECO:0000256" key="1">
    <source>
        <dbReference type="ARBA" id="ARBA00004651"/>
    </source>
</evidence>
<feature type="domain" description="VTT" evidence="7">
    <location>
        <begin position="51"/>
        <end position="159"/>
    </location>
</feature>
<keyword evidence="5 6" id="KW-0472">Membrane</keyword>
<keyword evidence="2" id="KW-1003">Cell membrane</keyword>
<evidence type="ECO:0000256" key="4">
    <source>
        <dbReference type="ARBA" id="ARBA00022989"/>
    </source>
</evidence>
<comment type="subcellular location">
    <subcellularLocation>
        <location evidence="1">Cell membrane</location>
        <topology evidence="1">Multi-pass membrane protein</topology>
    </subcellularLocation>
</comment>
<dbReference type="AlphaFoldDB" id="A0AAE3K7Y5"/>
<evidence type="ECO:0000256" key="2">
    <source>
        <dbReference type="ARBA" id="ARBA00022475"/>
    </source>
</evidence>
<name>A0AAE3K7Y5_9EURY</name>
<dbReference type="RefSeq" id="WP_174652534.1">
    <property type="nucleotide sequence ID" value="NZ_JAKRVX010000001.1"/>
</dbReference>
<dbReference type="Pfam" id="PF09335">
    <property type="entry name" value="VTT_dom"/>
    <property type="match status" value="1"/>
</dbReference>
<feature type="transmembrane region" description="Helical" evidence="6">
    <location>
        <begin position="141"/>
        <end position="167"/>
    </location>
</feature>
<proteinExistence type="predicted"/>
<evidence type="ECO:0000256" key="3">
    <source>
        <dbReference type="ARBA" id="ARBA00022692"/>
    </source>
</evidence>
<feature type="transmembrane region" description="Helical" evidence="6">
    <location>
        <begin position="109"/>
        <end position="129"/>
    </location>
</feature>
<dbReference type="Proteomes" id="UP001203207">
    <property type="component" value="Unassembled WGS sequence"/>
</dbReference>
<dbReference type="InterPro" id="IPR051311">
    <property type="entry name" value="DedA_domain"/>
</dbReference>
<evidence type="ECO:0000256" key="5">
    <source>
        <dbReference type="ARBA" id="ARBA00023136"/>
    </source>
</evidence>
<accession>A0AAE3K7Y5</accession>
<gene>
    <name evidence="8" type="ORF">AArcSt2_03245</name>
</gene>